<comment type="caution">
    <text evidence="8">The sequence shown here is derived from an EMBL/GenBank/DDBJ whole genome shotgun (WGS) entry which is preliminary data.</text>
</comment>
<evidence type="ECO:0000256" key="1">
    <source>
        <dbReference type="ARBA" id="ARBA00005709"/>
    </source>
</evidence>
<evidence type="ECO:0000259" key="6">
    <source>
        <dbReference type="Pfam" id="PF00669"/>
    </source>
</evidence>
<dbReference type="PANTHER" id="PTHR42792:SF2">
    <property type="entry name" value="FLAGELLIN"/>
    <property type="match status" value="1"/>
</dbReference>
<dbReference type="GO" id="GO:0009288">
    <property type="term" value="C:bacterial-type flagellum"/>
    <property type="evidence" value="ECO:0007669"/>
    <property type="project" value="UniProtKB-SubCell"/>
</dbReference>
<comment type="similarity">
    <text evidence="1 4">Belongs to the bacterial flagellin family.</text>
</comment>
<feature type="domain" description="Flagellin C-terminal" evidence="7">
    <location>
        <begin position="187"/>
        <end position="271"/>
    </location>
</feature>
<dbReference type="Proteomes" id="UP000288293">
    <property type="component" value="Unassembled WGS sequence"/>
</dbReference>
<dbReference type="PRINTS" id="PR00207">
    <property type="entry name" value="FLAGELLIN"/>
</dbReference>
<evidence type="ECO:0000313" key="9">
    <source>
        <dbReference type="Proteomes" id="UP000288293"/>
    </source>
</evidence>
<name>A0A432W8N1_9GAMM</name>
<accession>A0A432W8N1</accession>
<keyword evidence="8" id="KW-0969">Cilium</keyword>
<keyword evidence="3 4" id="KW-0975">Bacterial flagellum</keyword>
<dbReference type="InterPro" id="IPR046358">
    <property type="entry name" value="Flagellin_C"/>
</dbReference>
<dbReference type="Pfam" id="PF00700">
    <property type="entry name" value="Flagellin_C"/>
    <property type="match status" value="1"/>
</dbReference>
<dbReference type="Gene3D" id="6.10.280.190">
    <property type="match status" value="1"/>
</dbReference>
<dbReference type="InterPro" id="IPR001029">
    <property type="entry name" value="Flagellin_N"/>
</dbReference>
<feature type="coiled-coil region" evidence="5">
    <location>
        <begin position="75"/>
        <end position="129"/>
    </location>
</feature>
<dbReference type="Gene3D" id="6.10.10.10">
    <property type="entry name" value="Flagellar export chaperone, C-terminal domain"/>
    <property type="match status" value="1"/>
</dbReference>
<comment type="subcellular location">
    <subcellularLocation>
        <location evidence="4">Secreted</location>
    </subcellularLocation>
    <subcellularLocation>
        <location evidence="4">Bacterial flagellum</location>
    </subcellularLocation>
</comment>
<organism evidence="8 9">
    <name type="scientific">Aliidiomarina minuta</name>
    <dbReference type="NCBI Taxonomy" id="880057"/>
    <lineage>
        <taxon>Bacteria</taxon>
        <taxon>Pseudomonadati</taxon>
        <taxon>Pseudomonadota</taxon>
        <taxon>Gammaproteobacteria</taxon>
        <taxon>Alteromonadales</taxon>
        <taxon>Idiomarinaceae</taxon>
        <taxon>Aliidiomarina</taxon>
    </lineage>
</organism>
<evidence type="ECO:0000259" key="7">
    <source>
        <dbReference type="Pfam" id="PF00700"/>
    </source>
</evidence>
<dbReference type="Gene3D" id="1.20.1330.10">
    <property type="entry name" value="f41 fragment of flagellin, N-terminal domain"/>
    <property type="match status" value="1"/>
</dbReference>
<dbReference type="OrthoDB" id="9796789at2"/>
<evidence type="ECO:0000256" key="2">
    <source>
        <dbReference type="ARBA" id="ARBA00022525"/>
    </source>
</evidence>
<dbReference type="RefSeq" id="WP_126803201.1">
    <property type="nucleotide sequence ID" value="NZ_PIPL01000001.1"/>
</dbReference>
<dbReference type="SUPFAM" id="SSF64518">
    <property type="entry name" value="Phase 1 flagellin"/>
    <property type="match status" value="1"/>
</dbReference>
<feature type="domain" description="Flagellin N-terminal" evidence="6">
    <location>
        <begin position="5"/>
        <end position="140"/>
    </location>
</feature>
<dbReference type="GO" id="GO:0005576">
    <property type="term" value="C:extracellular region"/>
    <property type="evidence" value="ECO:0007669"/>
    <property type="project" value="UniProtKB-SubCell"/>
</dbReference>
<dbReference type="PANTHER" id="PTHR42792">
    <property type="entry name" value="FLAGELLIN"/>
    <property type="match status" value="1"/>
</dbReference>
<evidence type="ECO:0000313" key="8">
    <source>
        <dbReference type="EMBL" id="RUO26391.1"/>
    </source>
</evidence>
<comment type="function">
    <text evidence="4">Flagellin is the subunit protein which polymerizes to form the filaments of bacterial flagella.</text>
</comment>
<sequence length="272" mass="28699">MSLYVNTNVSSLNAQRQLMTSGNGLNTAFERLSSGYRINSAADDAAGLQITNRMTSQINGLNMAVRNANDGISVAQTAEGALQETTNMLQRMRELVVQADNGVNNDEDLEAIQEEINELTAEIDRIATTTQFSGQELLNGGFNASFLVGSQGGVDEQIGIAIDSMASADILTAAVVVGTNDSATDLASIDAAIEAVGKTRSELGATQNRFQSTIANLSNISENVSAARSRIMDTDFAAETAQLTKFQITQQASTSILAQANQRPQAALSLLG</sequence>
<dbReference type="Pfam" id="PF00669">
    <property type="entry name" value="Flagellin_N"/>
    <property type="match status" value="1"/>
</dbReference>
<dbReference type="EMBL" id="PIPL01000001">
    <property type="protein sequence ID" value="RUO26391.1"/>
    <property type="molecule type" value="Genomic_DNA"/>
</dbReference>
<evidence type="ECO:0000256" key="4">
    <source>
        <dbReference type="RuleBase" id="RU362073"/>
    </source>
</evidence>
<keyword evidence="8" id="KW-0966">Cell projection</keyword>
<keyword evidence="2 4" id="KW-0964">Secreted</keyword>
<dbReference type="InterPro" id="IPR001492">
    <property type="entry name" value="Flagellin"/>
</dbReference>
<keyword evidence="8" id="KW-0282">Flagellum</keyword>
<protein>
    <recommendedName>
        <fullName evidence="4">Flagellin</fullName>
    </recommendedName>
</protein>
<keyword evidence="5" id="KW-0175">Coiled coil</keyword>
<evidence type="ECO:0000256" key="3">
    <source>
        <dbReference type="ARBA" id="ARBA00023143"/>
    </source>
</evidence>
<reference evidence="8 9" key="1">
    <citation type="journal article" date="2011" name="Front. Microbiol.">
        <title>Genomic signatures of strain selection and enhancement in Bacillus atrophaeus var. globigii, a historical biowarfare simulant.</title>
        <authorList>
            <person name="Gibbons H.S."/>
            <person name="Broomall S.M."/>
            <person name="McNew L.A."/>
            <person name="Daligault H."/>
            <person name="Chapman C."/>
            <person name="Bruce D."/>
            <person name="Karavis M."/>
            <person name="Krepps M."/>
            <person name="McGregor P.A."/>
            <person name="Hong C."/>
            <person name="Park K.H."/>
            <person name="Akmal A."/>
            <person name="Feldman A."/>
            <person name="Lin J.S."/>
            <person name="Chang W.E."/>
            <person name="Higgs B.W."/>
            <person name="Demirev P."/>
            <person name="Lindquist J."/>
            <person name="Liem A."/>
            <person name="Fochler E."/>
            <person name="Read T.D."/>
            <person name="Tapia R."/>
            <person name="Johnson S."/>
            <person name="Bishop-Lilly K.A."/>
            <person name="Detter C."/>
            <person name="Han C."/>
            <person name="Sozhamannan S."/>
            <person name="Rosenzweig C.N."/>
            <person name="Skowronski E.W."/>
        </authorList>
    </citation>
    <scope>NUCLEOTIDE SEQUENCE [LARGE SCALE GENOMIC DNA]</scope>
    <source>
        <strain evidence="8 9">MLST1</strain>
    </source>
</reference>
<proteinExistence type="inferred from homology"/>
<keyword evidence="9" id="KW-1185">Reference proteome</keyword>
<dbReference type="InterPro" id="IPR042187">
    <property type="entry name" value="Flagellin_C_sub2"/>
</dbReference>
<dbReference type="AlphaFoldDB" id="A0A432W8N1"/>
<dbReference type="GO" id="GO:0005198">
    <property type="term" value="F:structural molecule activity"/>
    <property type="evidence" value="ECO:0007669"/>
    <property type="project" value="UniProtKB-UniRule"/>
</dbReference>
<gene>
    <name evidence="8" type="ORF">CWE09_06695</name>
</gene>
<evidence type="ECO:0000256" key="5">
    <source>
        <dbReference type="SAM" id="Coils"/>
    </source>
</evidence>